<evidence type="ECO:0000313" key="6">
    <source>
        <dbReference type="Proteomes" id="UP000501926"/>
    </source>
</evidence>
<evidence type="ECO:0000313" key="2">
    <source>
        <dbReference type="EMBL" id="CAJ74396.1"/>
    </source>
</evidence>
<evidence type="ECO:0000313" key="5">
    <source>
        <dbReference type="Proteomes" id="UP000221734"/>
    </source>
</evidence>
<name>Q1Q303_KUEST</name>
<dbReference type="RefSeq" id="WP_099323550.1">
    <property type="nucleotide sequence ID" value="NZ_CP049055.1"/>
</dbReference>
<sequence length="242" mass="28160">MVKKIRSMALVFSLCSIIFGFVCSLHASESLEDGILWLTKNAVREKFGTPNYLYCEEEPFRRYRIVTPEEEDGLKKTFLYDVPLHDLYYLKRNNTNIELRIYYGVDRSNGGETYRVSEYYVNFTDGPVPLGKISELIPECQPIHQSPKVFQEHMFNLNNYRIIFVTDKVSSLTNHFGSIFVDPDKDIKDWSLTYDVILTEGESENVSVNSMVKEIIVSVDGEYRIGKTRHVFKTRRINNPLQ</sequence>
<proteinExistence type="predicted"/>
<dbReference type="KEGG" id="kst:KSMBR1_0074"/>
<gene>
    <name evidence="3" type="ORF">KsCSTR_21230</name>
    <name evidence="4" type="ORF">KSMBR1_0074</name>
    <name evidence="2" type="ORF">kuste3633</name>
</gene>
<feature type="signal peptide" evidence="1">
    <location>
        <begin position="1"/>
        <end position="27"/>
    </location>
</feature>
<dbReference type="EMBL" id="LT934425">
    <property type="protein sequence ID" value="SOH02595.1"/>
    <property type="molecule type" value="Genomic_DNA"/>
</dbReference>
<dbReference type="Proteomes" id="UP000501926">
    <property type="component" value="Chromosome"/>
</dbReference>
<organism evidence="2">
    <name type="scientific">Kuenenia stuttgartiensis</name>
    <dbReference type="NCBI Taxonomy" id="174633"/>
    <lineage>
        <taxon>Bacteria</taxon>
        <taxon>Pseudomonadati</taxon>
        <taxon>Planctomycetota</taxon>
        <taxon>Candidatus Brocadiia</taxon>
        <taxon>Candidatus Brocadiales</taxon>
        <taxon>Candidatus Brocadiaceae</taxon>
        <taxon>Candidatus Kuenenia</taxon>
    </lineage>
</organism>
<evidence type="ECO:0000313" key="3">
    <source>
        <dbReference type="EMBL" id="QII11502.1"/>
    </source>
</evidence>
<reference evidence="3 6" key="5">
    <citation type="submission" date="2020-02" db="EMBL/GenBank/DDBJ databases">
        <title>Newly sequenced genome of strain CSTR1 showed variability in Candidatus Kuenenia stuttgartiensis genomes.</title>
        <authorList>
            <person name="Ding C."/>
            <person name="Adrian L."/>
        </authorList>
    </citation>
    <scope>NUCLEOTIDE SEQUENCE [LARGE SCALE GENOMIC DNA]</scope>
    <source>
        <strain evidence="3 6">CSTR1</strain>
    </source>
</reference>
<dbReference type="OrthoDB" id="264423at2"/>
<reference evidence="5" key="3">
    <citation type="submission" date="2017-10" db="EMBL/GenBank/DDBJ databases">
        <authorList>
            <person name="Frank J."/>
        </authorList>
    </citation>
    <scope>NUCLEOTIDE SEQUENCE [LARGE SCALE GENOMIC DNA]</scope>
</reference>
<dbReference type="EMBL" id="CT573071">
    <property type="protein sequence ID" value="CAJ74396.1"/>
    <property type="molecule type" value="Genomic_DNA"/>
</dbReference>
<accession>Q1Q303</accession>
<reference evidence="2" key="1">
    <citation type="journal article" date="2006" name="Nature">
        <title>Deciphering the evolution and metabolism of an anammox bacterium from a community genome.</title>
        <authorList>
            <person name="Strous M."/>
            <person name="Pelletier E."/>
            <person name="Mangenot S."/>
            <person name="Rattei T."/>
            <person name="Lehner A."/>
            <person name="Taylor M.W."/>
            <person name="Horn M."/>
            <person name="Daims H."/>
            <person name="Bartol-Mavel D."/>
            <person name="Wincker P."/>
            <person name="Barbe V."/>
            <person name="Fonknechten N."/>
            <person name="Vallenet D."/>
            <person name="Segurens B."/>
            <person name="Schenowitz-Truong C."/>
            <person name="Medigue C."/>
            <person name="Collingro A."/>
            <person name="Snel B."/>
            <person name="Dutilh B.E."/>
            <person name="OpDenCamp H.J.M."/>
            <person name="vanDerDrift C."/>
            <person name="Cirpus I."/>
            <person name="vanDePas-Schoonen K.T."/>
            <person name="Harhangi H.R."/>
            <person name="vanNiftrik L."/>
            <person name="Schmid M."/>
            <person name="Keltjens J."/>
            <person name="vanDeVossenberg J."/>
            <person name="Kartal B."/>
            <person name="Meier H."/>
            <person name="Frishman D."/>
            <person name="Huynen M.A."/>
            <person name="Mewes H."/>
            <person name="Weissenbach J."/>
            <person name="Jetten M.S.M."/>
            <person name="Wagner M."/>
            <person name="LePaslier D."/>
        </authorList>
    </citation>
    <scope>NUCLEOTIDE SEQUENCE</scope>
</reference>
<dbReference type="AlphaFoldDB" id="Q1Q303"/>
<evidence type="ECO:0000256" key="1">
    <source>
        <dbReference type="SAM" id="SignalP"/>
    </source>
</evidence>
<evidence type="ECO:0000313" key="4">
    <source>
        <dbReference type="EMBL" id="SOH02595.1"/>
    </source>
</evidence>
<dbReference type="Proteomes" id="UP000221734">
    <property type="component" value="Chromosome Kuenenia_stuttgartiensis_MBR1"/>
</dbReference>
<protein>
    <submittedName>
        <fullName evidence="3">Exported protein</fullName>
    </submittedName>
</protein>
<keyword evidence="1" id="KW-0732">Signal</keyword>
<feature type="chain" id="PRO_5015097147" evidence="1">
    <location>
        <begin position="28"/>
        <end position="242"/>
    </location>
</feature>
<reference evidence="2" key="2">
    <citation type="submission" date="2006-01" db="EMBL/GenBank/DDBJ databases">
        <authorList>
            <person name="Genoscope"/>
        </authorList>
    </citation>
    <scope>NUCLEOTIDE SEQUENCE</scope>
</reference>
<reference evidence="4" key="4">
    <citation type="submission" date="2017-10" db="EMBL/GenBank/DDBJ databases">
        <authorList>
            <person name="Banno H."/>
            <person name="Chua N.-H."/>
        </authorList>
    </citation>
    <scope>NUCLEOTIDE SEQUENCE [LARGE SCALE GENOMIC DNA]</scope>
    <source>
        <strain evidence="4">Kuenenia_mbr1_ru-nijmegen</strain>
    </source>
</reference>
<keyword evidence="5" id="KW-1185">Reference proteome</keyword>
<dbReference type="EMBL" id="CP049055">
    <property type="protein sequence ID" value="QII11502.1"/>
    <property type="molecule type" value="Genomic_DNA"/>
</dbReference>